<dbReference type="PROSITE" id="PS51257">
    <property type="entry name" value="PROKAR_LIPOPROTEIN"/>
    <property type="match status" value="1"/>
</dbReference>
<dbReference type="AlphaFoldDB" id="A0A1Y5SFB3"/>
<proteinExistence type="predicted"/>
<gene>
    <name evidence="3" type="ORF">PSJ8397_01945</name>
</gene>
<evidence type="ECO:0000313" key="3">
    <source>
        <dbReference type="EMBL" id="SLN39390.1"/>
    </source>
</evidence>
<feature type="coiled-coil region" evidence="1">
    <location>
        <begin position="65"/>
        <end position="92"/>
    </location>
</feature>
<evidence type="ECO:0000313" key="4">
    <source>
        <dbReference type="Proteomes" id="UP000193623"/>
    </source>
</evidence>
<organism evidence="3 4">
    <name type="scientific">Pseudooctadecabacter jejudonensis</name>
    <dbReference type="NCBI Taxonomy" id="1391910"/>
    <lineage>
        <taxon>Bacteria</taxon>
        <taxon>Pseudomonadati</taxon>
        <taxon>Pseudomonadota</taxon>
        <taxon>Alphaproteobacteria</taxon>
        <taxon>Rhodobacterales</taxon>
        <taxon>Paracoccaceae</taxon>
        <taxon>Pseudooctadecabacter</taxon>
    </lineage>
</organism>
<keyword evidence="2" id="KW-1133">Transmembrane helix</keyword>
<reference evidence="3 4" key="1">
    <citation type="submission" date="2017-03" db="EMBL/GenBank/DDBJ databases">
        <authorList>
            <person name="Afonso C.L."/>
            <person name="Miller P.J."/>
            <person name="Scott M.A."/>
            <person name="Spackman E."/>
            <person name="Goraichik I."/>
            <person name="Dimitrov K.M."/>
            <person name="Suarez D.L."/>
            <person name="Swayne D.E."/>
        </authorList>
    </citation>
    <scope>NUCLEOTIDE SEQUENCE [LARGE SCALE GENOMIC DNA]</scope>
    <source>
        <strain evidence="3 4">CECT 8397</strain>
    </source>
</reference>
<accession>A0A1Y5SFB3</accession>
<feature type="transmembrane region" description="Helical" evidence="2">
    <location>
        <begin position="40"/>
        <end position="62"/>
    </location>
</feature>
<dbReference type="OrthoDB" id="7408523at2"/>
<dbReference type="EMBL" id="FWFT01000003">
    <property type="protein sequence ID" value="SLN39390.1"/>
    <property type="molecule type" value="Genomic_DNA"/>
</dbReference>
<evidence type="ECO:0000256" key="2">
    <source>
        <dbReference type="SAM" id="Phobius"/>
    </source>
</evidence>
<dbReference type="RefSeq" id="WP_085864388.1">
    <property type="nucleotide sequence ID" value="NZ_FWFT01000003.1"/>
</dbReference>
<keyword evidence="1" id="KW-0175">Coiled coil</keyword>
<keyword evidence="4" id="KW-1185">Reference proteome</keyword>
<dbReference type="Proteomes" id="UP000193623">
    <property type="component" value="Unassembled WGS sequence"/>
</dbReference>
<sequence>MFRNWGYGHWGLLASCCYVAVVSSIVSWRWEAFKLLEPNAWGDFLAGAFGPLALAWVVLGFFQQGRELKNSVETLKLQAEELANSVKQQQELVAVSREAIAFEIDKYNSENEKSSQSMIPSLEIKIVGTGNSLAIGGTPEIVNSGGDAYDLEINGYSKQGSVGVFRNGISVLRSGETKRADSILEFNSNGLVDFTVFCRDRSGTQHCFSRKLTALNIGQQLRLQRTDSS</sequence>
<keyword evidence="2" id="KW-0472">Membrane</keyword>
<evidence type="ECO:0000256" key="1">
    <source>
        <dbReference type="SAM" id="Coils"/>
    </source>
</evidence>
<protein>
    <submittedName>
        <fullName evidence="3">Uncharacterized protein</fullName>
    </submittedName>
</protein>
<feature type="transmembrane region" description="Helical" evidence="2">
    <location>
        <begin position="7"/>
        <end position="28"/>
    </location>
</feature>
<name>A0A1Y5SFB3_9RHOB</name>
<keyword evidence="2" id="KW-0812">Transmembrane</keyword>